<sequence length="129" mass="15383">MFKGFFNSQLLKSIHEWKHKLWLFNTRAIAIQVLNYLIYLLKEIYVYLVKVYKIKFMPPSTAEIENILNQVKKLDYLGRISILEKIILLIENEAHNKELVKLSSLNGLGSEIWKNVDIDKFVENERQWD</sequence>
<protein>
    <submittedName>
        <fullName evidence="1">Uncharacterized protein</fullName>
    </submittedName>
</protein>
<dbReference type="AlphaFoldDB" id="A0A2T2YD27"/>
<dbReference type="EMBL" id="PYFT01000001">
    <property type="protein sequence ID" value="PSR53403.1"/>
    <property type="molecule type" value="Genomic_DNA"/>
</dbReference>
<comment type="caution">
    <text evidence="1">The sequence shown here is derived from an EMBL/GenBank/DDBJ whole genome shotgun (WGS) entry which is preliminary data.</text>
</comment>
<name>A0A2T2YD27_9BACT</name>
<evidence type="ECO:0000313" key="2">
    <source>
        <dbReference type="Proteomes" id="UP000240357"/>
    </source>
</evidence>
<keyword evidence="2" id="KW-1185">Reference proteome</keyword>
<dbReference type="OrthoDB" id="1495815at2"/>
<gene>
    <name evidence="1" type="ORF">AHMF7605_07610</name>
</gene>
<proteinExistence type="predicted"/>
<dbReference type="RefSeq" id="WP_106927997.1">
    <property type="nucleotide sequence ID" value="NZ_PYFT01000001.1"/>
</dbReference>
<accession>A0A2T2YD27</accession>
<dbReference type="Proteomes" id="UP000240357">
    <property type="component" value="Unassembled WGS sequence"/>
</dbReference>
<organism evidence="1 2">
    <name type="scientific">Adhaeribacter arboris</name>
    <dbReference type="NCBI Taxonomy" id="2072846"/>
    <lineage>
        <taxon>Bacteria</taxon>
        <taxon>Pseudomonadati</taxon>
        <taxon>Bacteroidota</taxon>
        <taxon>Cytophagia</taxon>
        <taxon>Cytophagales</taxon>
        <taxon>Hymenobacteraceae</taxon>
        <taxon>Adhaeribacter</taxon>
    </lineage>
</organism>
<reference evidence="1 2" key="1">
    <citation type="submission" date="2018-03" db="EMBL/GenBank/DDBJ databases">
        <title>Adhaeribacter sp. HMF7605 Genome sequencing and assembly.</title>
        <authorList>
            <person name="Kang H."/>
            <person name="Kang J."/>
            <person name="Cha I."/>
            <person name="Kim H."/>
            <person name="Joh K."/>
        </authorList>
    </citation>
    <scope>NUCLEOTIDE SEQUENCE [LARGE SCALE GENOMIC DNA]</scope>
    <source>
        <strain evidence="1 2">HMF7605</strain>
    </source>
</reference>
<evidence type="ECO:0000313" key="1">
    <source>
        <dbReference type="EMBL" id="PSR53403.1"/>
    </source>
</evidence>